<gene>
    <name evidence="4" type="ORF">PMF13cell1_01399</name>
</gene>
<dbReference type="InterPro" id="IPR027954">
    <property type="entry name" value="Transcobalamin-like_C"/>
</dbReference>
<dbReference type="EMBL" id="CP035945">
    <property type="protein sequence ID" value="QBE95873.1"/>
    <property type="molecule type" value="Genomic_DNA"/>
</dbReference>
<dbReference type="KEGG" id="bpro:PMF13cell1_01399"/>
<feature type="region of interest" description="Disordered" evidence="1">
    <location>
        <begin position="215"/>
        <end position="269"/>
    </location>
</feature>
<feature type="compositionally biased region" description="Polar residues" evidence="1">
    <location>
        <begin position="218"/>
        <end position="256"/>
    </location>
</feature>
<dbReference type="PROSITE" id="PS51257">
    <property type="entry name" value="PROKAR_LIPOPROTEIN"/>
    <property type="match status" value="1"/>
</dbReference>
<feature type="chain" id="PRO_5039187130" description="Transcobalamin-like C-terminal domain-containing protein" evidence="2">
    <location>
        <begin position="22"/>
        <end position="403"/>
    </location>
</feature>
<reference evidence="4 5" key="1">
    <citation type="submission" date="2019-01" db="EMBL/GenBank/DDBJ databases">
        <title>PMF-metabolizing Aryl O-demethylase.</title>
        <authorList>
            <person name="Kim M."/>
        </authorList>
    </citation>
    <scope>NUCLEOTIDE SEQUENCE [LARGE SCALE GENOMIC DNA]</scope>
    <source>
        <strain evidence="4 5">PMF1</strain>
    </source>
</reference>
<dbReference type="Pfam" id="PF14478">
    <property type="entry name" value="DUF4430"/>
    <property type="match status" value="1"/>
</dbReference>
<evidence type="ECO:0000256" key="2">
    <source>
        <dbReference type="SAM" id="SignalP"/>
    </source>
</evidence>
<dbReference type="Proteomes" id="UP000289794">
    <property type="component" value="Chromosome"/>
</dbReference>
<feature type="domain" description="Transcobalamin-like C-terminal" evidence="3">
    <location>
        <begin position="313"/>
        <end position="390"/>
    </location>
</feature>
<dbReference type="GeneID" id="75056086"/>
<dbReference type="AlphaFoldDB" id="A0A4P6LXJ9"/>
<proteinExistence type="predicted"/>
<sequence length="403" mass="44735">MKKKRNIFLTALLVVAMLLTGGCGPKINSEQITKLDKADTGSDSNIPEEEQAEPLKEDNELPEDGIITTAQMKTISGEEGEYKFHGEDKSSGITYTWIYEGEKIRNPQEQKMKVSFVTDAAKVDQVKRSANNATVGIGFALEKENMAAPPRLAITLNEKWNADTVILCKMVDGVPKKMADVTIDQSSGDDSKEVTTLTFPVTEVGDTYYLVGGKTKTDSTSADETDNKQNPSNGTDSTRGNQTAAGENQDSTEGNNQDTSQQSDTTQSDHTCTISIECSTILNNWDDLNKAKADFVPSDGWILYSSVVEYTPGETVYDVLYRVCRDSGIHMSARYTPMYGSYYVEGINQLYEFDCGELSGWMYSVNSWFPNYGCSQYEVSDGDMIEWRYTCDLGRDVGDQYYE</sequence>
<accession>A0A4P6LXJ9</accession>
<organism evidence="4 5">
    <name type="scientific">Blautia producta</name>
    <dbReference type="NCBI Taxonomy" id="33035"/>
    <lineage>
        <taxon>Bacteria</taxon>
        <taxon>Bacillati</taxon>
        <taxon>Bacillota</taxon>
        <taxon>Clostridia</taxon>
        <taxon>Lachnospirales</taxon>
        <taxon>Lachnospiraceae</taxon>
        <taxon>Blautia</taxon>
    </lineage>
</organism>
<evidence type="ECO:0000259" key="3">
    <source>
        <dbReference type="Pfam" id="PF14478"/>
    </source>
</evidence>
<dbReference type="Gene3D" id="2.170.130.30">
    <property type="match status" value="1"/>
</dbReference>
<evidence type="ECO:0000313" key="4">
    <source>
        <dbReference type="EMBL" id="QBE95873.1"/>
    </source>
</evidence>
<dbReference type="RefSeq" id="WP_018595355.1">
    <property type="nucleotide sequence ID" value="NZ_AP031416.1"/>
</dbReference>
<keyword evidence="2" id="KW-0732">Signal</keyword>
<evidence type="ECO:0000256" key="1">
    <source>
        <dbReference type="SAM" id="MobiDB-lite"/>
    </source>
</evidence>
<feature type="signal peptide" evidence="2">
    <location>
        <begin position="1"/>
        <end position="21"/>
    </location>
</feature>
<evidence type="ECO:0000313" key="5">
    <source>
        <dbReference type="Proteomes" id="UP000289794"/>
    </source>
</evidence>
<protein>
    <recommendedName>
        <fullName evidence="3">Transcobalamin-like C-terminal domain-containing protein</fullName>
    </recommendedName>
</protein>
<feature type="compositionally biased region" description="Low complexity" evidence="1">
    <location>
        <begin position="257"/>
        <end position="269"/>
    </location>
</feature>
<name>A0A4P6LXJ9_9FIRM</name>
<feature type="region of interest" description="Disordered" evidence="1">
    <location>
        <begin position="34"/>
        <end position="62"/>
    </location>
</feature>